<name>A0AAV4FFS6_9GAST</name>
<gene>
    <name evidence="1" type="ORF">ElyMa_005688500</name>
</gene>
<dbReference type="AlphaFoldDB" id="A0AAV4FFS6"/>
<evidence type="ECO:0000313" key="1">
    <source>
        <dbReference type="EMBL" id="GFR71784.1"/>
    </source>
</evidence>
<accession>A0AAV4FFS6</accession>
<dbReference type="InterPro" id="IPR012337">
    <property type="entry name" value="RNaseH-like_sf"/>
</dbReference>
<comment type="caution">
    <text evidence="1">The sequence shown here is derived from an EMBL/GenBank/DDBJ whole genome shotgun (WGS) entry which is preliminary data.</text>
</comment>
<keyword evidence="2" id="KW-1185">Reference proteome</keyword>
<evidence type="ECO:0000313" key="2">
    <source>
        <dbReference type="Proteomes" id="UP000762676"/>
    </source>
</evidence>
<dbReference type="InterPro" id="IPR036397">
    <property type="entry name" value="RNaseH_sf"/>
</dbReference>
<protein>
    <recommendedName>
        <fullName evidence="3">RNase H type-1 domain-containing protein</fullName>
    </recommendedName>
</protein>
<dbReference type="EMBL" id="BMAT01011385">
    <property type="protein sequence ID" value="GFR71784.1"/>
    <property type="molecule type" value="Genomic_DNA"/>
</dbReference>
<dbReference type="Gene3D" id="3.30.420.10">
    <property type="entry name" value="Ribonuclease H-like superfamily/Ribonuclease H"/>
    <property type="match status" value="1"/>
</dbReference>
<organism evidence="1 2">
    <name type="scientific">Elysia marginata</name>
    <dbReference type="NCBI Taxonomy" id="1093978"/>
    <lineage>
        <taxon>Eukaryota</taxon>
        <taxon>Metazoa</taxon>
        <taxon>Spiralia</taxon>
        <taxon>Lophotrochozoa</taxon>
        <taxon>Mollusca</taxon>
        <taxon>Gastropoda</taxon>
        <taxon>Heterobranchia</taxon>
        <taxon>Euthyneura</taxon>
        <taxon>Panpulmonata</taxon>
        <taxon>Sacoglossa</taxon>
        <taxon>Placobranchoidea</taxon>
        <taxon>Plakobranchidae</taxon>
        <taxon>Elysia</taxon>
    </lineage>
</organism>
<dbReference type="Proteomes" id="UP000762676">
    <property type="component" value="Unassembled WGS sequence"/>
</dbReference>
<reference evidence="1 2" key="1">
    <citation type="journal article" date="2021" name="Elife">
        <title>Chloroplast acquisition without the gene transfer in kleptoplastic sea slugs, Plakobranchus ocellatus.</title>
        <authorList>
            <person name="Maeda T."/>
            <person name="Takahashi S."/>
            <person name="Yoshida T."/>
            <person name="Shimamura S."/>
            <person name="Takaki Y."/>
            <person name="Nagai Y."/>
            <person name="Toyoda A."/>
            <person name="Suzuki Y."/>
            <person name="Arimoto A."/>
            <person name="Ishii H."/>
            <person name="Satoh N."/>
            <person name="Nishiyama T."/>
            <person name="Hasebe M."/>
            <person name="Maruyama T."/>
            <person name="Minagawa J."/>
            <person name="Obokata J."/>
            <person name="Shigenobu S."/>
        </authorList>
    </citation>
    <scope>NUCLEOTIDE SEQUENCE [LARGE SCALE GENOMIC DNA]</scope>
</reference>
<evidence type="ECO:0008006" key="3">
    <source>
        <dbReference type="Google" id="ProtNLM"/>
    </source>
</evidence>
<proteinExistence type="predicted"/>
<sequence length="162" mass="18016">MKITLIFGITTLIMRIKWQPVTEAPLTPEPMKYQALGASSIHQSWCLSDETEGHLIPLPSVSPQLALSIEQSFTVRNPIASLHGKMSRVCARRVTLELYAHIGIDLVIPTELTFQWTPGHSNIECNEQADNLAKPSSKLEQEETTLTDQEANTMVKMATGEM</sequence>
<dbReference type="SUPFAM" id="SSF53098">
    <property type="entry name" value="Ribonuclease H-like"/>
    <property type="match status" value="1"/>
</dbReference>
<dbReference type="GO" id="GO:0003676">
    <property type="term" value="F:nucleic acid binding"/>
    <property type="evidence" value="ECO:0007669"/>
    <property type="project" value="InterPro"/>
</dbReference>